<feature type="signal peptide" evidence="3">
    <location>
        <begin position="1"/>
        <end position="17"/>
    </location>
</feature>
<evidence type="ECO:0000256" key="1">
    <source>
        <dbReference type="SAM" id="Coils"/>
    </source>
</evidence>
<name>A0A1A9UDF1_GLOAU</name>
<keyword evidence="1" id="KW-0175">Coiled coil</keyword>
<organism evidence="4 5">
    <name type="scientific">Glossina austeni</name>
    <name type="common">Savannah tsetse fly</name>
    <dbReference type="NCBI Taxonomy" id="7395"/>
    <lineage>
        <taxon>Eukaryota</taxon>
        <taxon>Metazoa</taxon>
        <taxon>Ecdysozoa</taxon>
        <taxon>Arthropoda</taxon>
        <taxon>Hexapoda</taxon>
        <taxon>Insecta</taxon>
        <taxon>Pterygota</taxon>
        <taxon>Neoptera</taxon>
        <taxon>Endopterygota</taxon>
        <taxon>Diptera</taxon>
        <taxon>Brachycera</taxon>
        <taxon>Muscomorpha</taxon>
        <taxon>Hippoboscoidea</taxon>
        <taxon>Glossinidae</taxon>
        <taxon>Glossina</taxon>
    </lineage>
</organism>
<accession>A0A1A9UDF1</accession>
<feature type="compositionally biased region" description="Polar residues" evidence="2">
    <location>
        <begin position="658"/>
        <end position="667"/>
    </location>
</feature>
<dbReference type="VEuPathDB" id="VectorBase:GAUT000835"/>
<keyword evidence="5" id="KW-1185">Reference proteome</keyword>
<evidence type="ECO:0000256" key="3">
    <source>
        <dbReference type="SAM" id="SignalP"/>
    </source>
</evidence>
<dbReference type="EnsemblMetazoa" id="GAUT000835-RA">
    <property type="protein sequence ID" value="GAUT000835-PA"/>
    <property type="gene ID" value="GAUT000835"/>
</dbReference>
<evidence type="ECO:0000256" key="2">
    <source>
        <dbReference type="SAM" id="MobiDB-lite"/>
    </source>
</evidence>
<evidence type="ECO:0000313" key="5">
    <source>
        <dbReference type="Proteomes" id="UP000078200"/>
    </source>
</evidence>
<feature type="region of interest" description="Disordered" evidence="2">
    <location>
        <begin position="658"/>
        <end position="682"/>
    </location>
</feature>
<reference evidence="4" key="1">
    <citation type="submission" date="2020-05" db="UniProtKB">
        <authorList>
            <consortium name="EnsemblMetazoa"/>
        </authorList>
    </citation>
    <scope>IDENTIFICATION</scope>
    <source>
        <strain evidence="4">TTRI</strain>
    </source>
</reference>
<dbReference type="Proteomes" id="UP000078200">
    <property type="component" value="Unassembled WGS sequence"/>
</dbReference>
<dbReference type="AlphaFoldDB" id="A0A1A9UDF1"/>
<proteinExistence type="predicted"/>
<feature type="chain" id="PRO_5008398434" evidence="3">
    <location>
        <begin position="18"/>
        <end position="715"/>
    </location>
</feature>
<sequence length="715" mass="81554">MQLILLSVLILGSSVSSVTIGYPYQTRVLAYSPGRGDFSVPSGIIQGYIRYVDNTGVERLVGYSYPRPVLRISQTPYTPSVPSPTIQNSMKTTPMESQQTKINAYDAARDVHFRAWCLQQYQALQHEIDTFRSQGREPPADMLAKFQPLERIIATVDYNAIADIPEIKRIHEEHSRIWNEAIAKGSQMGEHATDSRGEMNDAKTALLPTETVEQKLAREEHLRIYNEQIALLKQLETQRLHDIQEATKSQQMRKPNEPVQMTEMGHIKQGSQDFSEMQKTTIMDNNKSYKLSQALGSKSAVQDSTQQLAQKSDSVKDDTVIPQPMYIGDTSEVKRAREEHLRLVNEAKSKYNSEKAVNHAAPKAKSDYDHKSPLQQTTIMQQDAHHSVHIEDTPEVTRAREEHLRIFNEIKANAQQKQAPSKTAERRIDNVQPIAISEEEIERVKEAERKQEEDRFLEMERIREAERWQQQQKQLELERVREAERLAEEQYQMEAELMRLKQEEETRLEMDRLLEAKRLRKEEEELKQQLKADELEQIKAEEQTQTVVKLTPDSGVKPVATLQYAQYMDNPYITTGPIIGDIQTAVQPHYVRNTYLKGVSLQPSGLGSYTLGQQPQPAYYIVPFASVPGTTGNAQFLRYAPQARSAIIQQSTPLPPVLTTTKGAQQAQKEDNSRIGDQTELEKATREHFRAHEAALEQLRMASLKDGSSEPKDCN</sequence>
<evidence type="ECO:0000313" key="4">
    <source>
        <dbReference type="EnsemblMetazoa" id="GAUT000835-PA"/>
    </source>
</evidence>
<feature type="coiled-coil region" evidence="1">
    <location>
        <begin position="434"/>
        <end position="543"/>
    </location>
</feature>
<keyword evidence="3" id="KW-0732">Signal</keyword>
<protein>
    <submittedName>
        <fullName evidence="4">Uncharacterized protein</fullName>
    </submittedName>
</protein>